<keyword evidence="6 8" id="KW-1133">Transmembrane helix</keyword>
<evidence type="ECO:0000256" key="4">
    <source>
        <dbReference type="ARBA" id="ARBA00022475"/>
    </source>
</evidence>
<dbReference type="EMBL" id="CP098502">
    <property type="protein sequence ID" value="UTI64830.1"/>
    <property type="molecule type" value="Genomic_DNA"/>
</dbReference>
<dbReference type="Proteomes" id="UP001056035">
    <property type="component" value="Chromosome"/>
</dbReference>
<name>A0ABY5DW09_9ACTN</name>
<feature type="transmembrane region" description="Helical" evidence="8">
    <location>
        <begin position="407"/>
        <end position="426"/>
    </location>
</feature>
<feature type="transmembrane region" description="Helical" evidence="8">
    <location>
        <begin position="309"/>
        <end position="330"/>
    </location>
</feature>
<feature type="transmembrane region" description="Helical" evidence="8">
    <location>
        <begin position="366"/>
        <end position="395"/>
    </location>
</feature>
<evidence type="ECO:0000256" key="2">
    <source>
        <dbReference type="ARBA" id="ARBA00008537"/>
    </source>
</evidence>
<dbReference type="PRINTS" id="PR01036">
    <property type="entry name" value="TCRTETB"/>
</dbReference>
<evidence type="ECO:0000256" key="8">
    <source>
        <dbReference type="SAM" id="Phobius"/>
    </source>
</evidence>
<evidence type="ECO:0000256" key="5">
    <source>
        <dbReference type="ARBA" id="ARBA00022692"/>
    </source>
</evidence>
<feature type="transmembrane region" description="Helical" evidence="8">
    <location>
        <begin position="342"/>
        <end position="360"/>
    </location>
</feature>
<evidence type="ECO:0000256" key="1">
    <source>
        <dbReference type="ARBA" id="ARBA00004651"/>
    </source>
</evidence>
<accession>A0ABY5DW09</accession>
<comment type="similarity">
    <text evidence="2">Belongs to the major facilitator superfamily. EmrB family.</text>
</comment>
<dbReference type="PANTHER" id="PTHR42718">
    <property type="entry name" value="MAJOR FACILITATOR SUPERFAMILY MULTIDRUG TRANSPORTER MFSC"/>
    <property type="match status" value="1"/>
</dbReference>
<dbReference type="InterPro" id="IPR036259">
    <property type="entry name" value="MFS_trans_sf"/>
</dbReference>
<protein>
    <submittedName>
        <fullName evidence="10">DHA2 family efflux MFS transporter permease subunit</fullName>
    </submittedName>
</protein>
<feature type="transmembrane region" description="Helical" evidence="8">
    <location>
        <begin position="446"/>
        <end position="466"/>
    </location>
</feature>
<evidence type="ECO:0000259" key="9">
    <source>
        <dbReference type="PROSITE" id="PS50850"/>
    </source>
</evidence>
<evidence type="ECO:0000256" key="7">
    <source>
        <dbReference type="ARBA" id="ARBA00023136"/>
    </source>
</evidence>
<keyword evidence="4" id="KW-1003">Cell membrane</keyword>
<dbReference type="SUPFAM" id="SSF103473">
    <property type="entry name" value="MFS general substrate transporter"/>
    <property type="match status" value="1"/>
</dbReference>
<dbReference type="InterPro" id="IPR004638">
    <property type="entry name" value="EmrB-like"/>
</dbReference>
<evidence type="ECO:0000313" key="10">
    <source>
        <dbReference type="EMBL" id="UTI64830.1"/>
    </source>
</evidence>
<keyword evidence="5 8" id="KW-0812">Transmembrane</keyword>
<dbReference type="Pfam" id="PF07690">
    <property type="entry name" value="MFS_1"/>
    <property type="match status" value="1"/>
</dbReference>
<dbReference type="InterPro" id="IPR011701">
    <property type="entry name" value="MFS"/>
</dbReference>
<proteinExistence type="inferred from homology"/>
<feature type="transmembrane region" description="Helical" evidence="8">
    <location>
        <begin position="205"/>
        <end position="227"/>
    </location>
</feature>
<feature type="transmembrane region" description="Helical" evidence="8">
    <location>
        <begin position="110"/>
        <end position="131"/>
    </location>
</feature>
<dbReference type="RefSeq" id="WP_254571528.1">
    <property type="nucleotide sequence ID" value="NZ_CP098502.1"/>
</dbReference>
<dbReference type="InterPro" id="IPR020846">
    <property type="entry name" value="MFS_dom"/>
</dbReference>
<feature type="transmembrane region" description="Helical" evidence="8">
    <location>
        <begin position="239"/>
        <end position="256"/>
    </location>
</feature>
<evidence type="ECO:0000313" key="11">
    <source>
        <dbReference type="Proteomes" id="UP001056035"/>
    </source>
</evidence>
<keyword evidence="3" id="KW-0813">Transport</keyword>
<evidence type="ECO:0000256" key="3">
    <source>
        <dbReference type="ARBA" id="ARBA00022448"/>
    </source>
</evidence>
<dbReference type="NCBIfam" id="TIGR00711">
    <property type="entry name" value="efflux_EmrB"/>
    <property type="match status" value="1"/>
</dbReference>
<dbReference type="PANTHER" id="PTHR42718:SF9">
    <property type="entry name" value="MAJOR FACILITATOR SUPERFAMILY MULTIDRUG TRANSPORTER MFSC"/>
    <property type="match status" value="1"/>
</dbReference>
<sequence length="499" mass="51085">MTTATASISSRIEPHVMRVAIVVVLGSIMSVLDTTIVNVALDTLGKDLHSPLADIQWVVTGYLLALAAIIPVTGWAARRFGPRNLYIVSLAVFTAGSALCALAWSTESLVAFRVLQGVGGGMTLPIGQMILARAAGPQQMGRVMSIVGVPTVLAPVLGPALGGLLLEHFGWQWIFLINVPVGIVAVSLALRLLPRDTAADLDRTVGLDVVGLALLAPGLSILTYGLAEAGTASSLGSPSVVVPVLAGLALVAAFVVRARGIASPLLDVRLFANRGFAAASATTFALGAALFGSMILMPLYFQTVRLESAVATGLLLAPQGLGVGAAMFISGRLTDRHGGGPVAVLGVMITTVATLPFVFIGASTSFLFIAAAMVVRGIGIGMAFMPAMTAAFAVLRPDQLPDATPQLNVVQRVGGSIGTAVLAVVLQHQTRGARSAADAAAGFGHTYWAVLGITALAVVPALYLVVVERRARAAQAFAGLESEARAGLGEAQVLEAAAL</sequence>
<evidence type="ECO:0000256" key="6">
    <source>
        <dbReference type="ARBA" id="ARBA00022989"/>
    </source>
</evidence>
<feature type="transmembrane region" description="Helical" evidence="8">
    <location>
        <begin position="16"/>
        <end position="37"/>
    </location>
</feature>
<keyword evidence="11" id="KW-1185">Reference proteome</keyword>
<organism evidence="10 11">
    <name type="scientific">Paraconexibacter antarcticus</name>
    <dbReference type="NCBI Taxonomy" id="2949664"/>
    <lineage>
        <taxon>Bacteria</taxon>
        <taxon>Bacillati</taxon>
        <taxon>Actinomycetota</taxon>
        <taxon>Thermoleophilia</taxon>
        <taxon>Solirubrobacterales</taxon>
        <taxon>Paraconexibacteraceae</taxon>
        <taxon>Paraconexibacter</taxon>
    </lineage>
</organism>
<comment type="subcellular location">
    <subcellularLocation>
        <location evidence="1">Cell membrane</location>
        <topology evidence="1">Multi-pass membrane protein</topology>
    </subcellularLocation>
</comment>
<feature type="transmembrane region" description="Helical" evidence="8">
    <location>
        <begin position="276"/>
        <end position="297"/>
    </location>
</feature>
<feature type="domain" description="Major facilitator superfamily (MFS) profile" evidence="9">
    <location>
        <begin position="19"/>
        <end position="472"/>
    </location>
</feature>
<gene>
    <name evidence="10" type="ORF">NBH00_01150</name>
</gene>
<reference evidence="10 11" key="1">
    <citation type="submission" date="2022-06" db="EMBL/GenBank/DDBJ databases">
        <title>Paraconexibacter antarcticus.</title>
        <authorList>
            <person name="Kim C.S."/>
        </authorList>
    </citation>
    <scope>NUCLEOTIDE SEQUENCE [LARGE SCALE GENOMIC DNA]</scope>
    <source>
        <strain evidence="10 11">02-257</strain>
    </source>
</reference>
<feature type="transmembrane region" description="Helical" evidence="8">
    <location>
        <begin position="57"/>
        <end position="77"/>
    </location>
</feature>
<dbReference type="Gene3D" id="1.20.1250.20">
    <property type="entry name" value="MFS general substrate transporter like domains"/>
    <property type="match status" value="2"/>
</dbReference>
<dbReference type="CDD" id="cd17503">
    <property type="entry name" value="MFS_LmrB_MDR_like"/>
    <property type="match status" value="1"/>
</dbReference>
<feature type="transmembrane region" description="Helical" evidence="8">
    <location>
        <begin position="84"/>
        <end position="104"/>
    </location>
</feature>
<feature type="transmembrane region" description="Helical" evidence="8">
    <location>
        <begin position="143"/>
        <end position="165"/>
    </location>
</feature>
<keyword evidence="7 8" id="KW-0472">Membrane</keyword>
<dbReference type="PROSITE" id="PS50850">
    <property type="entry name" value="MFS"/>
    <property type="match status" value="1"/>
</dbReference>
<feature type="transmembrane region" description="Helical" evidence="8">
    <location>
        <begin position="171"/>
        <end position="193"/>
    </location>
</feature>